<accession>A0ABZ0MWH7</accession>
<dbReference type="EMBL" id="CP137744">
    <property type="protein sequence ID" value="WOZ79887.1"/>
    <property type="molecule type" value="Genomic_DNA"/>
</dbReference>
<evidence type="ECO:0000313" key="2">
    <source>
        <dbReference type="Proteomes" id="UP001302368"/>
    </source>
</evidence>
<dbReference type="Proteomes" id="UP001302368">
    <property type="component" value="Chromosome"/>
</dbReference>
<evidence type="ECO:0008006" key="3">
    <source>
        <dbReference type="Google" id="ProtNLM"/>
    </source>
</evidence>
<protein>
    <recommendedName>
        <fullName evidence="3">PheST operon leader peptide PheM</fullName>
    </recommendedName>
</protein>
<gene>
    <name evidence="1" type="ORF">Q8Y70_06785</name>
</gene>
<evidence type="ECO:0000313" key="1">
    <source>
        <dbReference type="EMBL" id="WOZ79887.1"/>
    </source>
</evidence>
<keyword evidence="2" id="KW-1185">Reference proteome</keyword>
<dbReference type="RefSeq" id="WP_305737674.1">
    <property type="nucleotide sequence ID" value="NZ_CP137744.1"/>
</dbReference>
<name>A0ABZ0MWH7_9ENTR</name>
<reference evidence="1 2" key="1">
    <citation type="submission" date="2023-10" db="EMBL/GenBank/DDBJ databases">
        <title>Genome sequencing of the isolated polysaccharide-producing bacterium Kosakonia sacchari KS2022.</title>
        <authorList>
            <person name="Yi X."/>
        </authorList>
    </citation>
    <scope>NUCLEOTIDE SEQUENCE [LARGE SCALE GENOMIC DNA]</scope>
    <source>
        <strain evidence="1 2">KS2022</strain>
    </source>
</reference>
<organism evidence="1 2">
    <name type="scientific">Kosakonia sacchari</name>
    <dbReference type="NCBI Taxonomy" id="1158459"/>
    <lineage>
        <taxon>Bacteria</taxon>
        <taxon>Pseudomonadati</taxon>
        <taxon>Pseudomonadota</taxon>
        <taxon>Gammaproteobacteria</taxon>
        <taxon>Enterobacterales</taxon>
        <taxon>Enterobacteriaceae</taxon>
        <taxon>Kosakonia</taxon>
    </lineage>
</organism>
<proteinExistence type="predicted"/>
<sequence length="84" mass="9701">MLFDVQQAALISRKAHGFDNMPGLFNNFFPSVSSLSGIFRRRIIFPSHSLFYASHRRNTAAHFSERIADAVTRFKKLALLFKRK</sequence>